<keyword evidence="3" id="KW-1185">Reference proteome</keyword>
<sequence length="1072" mass="119600">MGSLGLGFRQPQFSEDFAWLPDCLQQHRIEGCIEHVNKSPFSGKQAFKDLEFSQREVGQGKDADPLSKEEGRYGSCHLLLSGEDSSPVIASSSGDVFNLNLHLSSDIDSLCCPTPNLNASHNLVVSDKVFPFQLVDTPLGFGEKTYSITSCGADERNLVQVSIPETVNSASLKSKTGKVDSVRKCEGKSKTGPVSETLPTAALLEASLRMKQARMEGLEECFQQPIENCEWSDSLSDLNDFSMADAYEDVGLSYSVSNEQHDCGLVISQGMHIPVSENHYGCDNQYNCSKLKIQNANFHDNTTLKQLQVNMDVQLMEYSTLEPLSCKRQKLSDIHKVSGYVHPILHQLVQKNSEVSTMNKTVDLAMVDGEGSTTYLAPDRFRSRWLGGWTDKKELESSPPLKQTDAKRIPNYFVGETSFLSESADVAPDENSFVQKHNTKSGIGSQSSIPFEGIQNQVVEGISHSQDAIRCSSVSLVDPLCSVVPCSISSENASSPAQRDKENDNEKCVSATAEAGVRNTHSTSDQNIGYGLRDGHTMPSVNEEDLGISVPIQIRGEQMPQESGSFNQTCRKQLTSLKTYSMIVPKPVSPLAGGCINYNELFSEECNWGTLVIDHNMGIGCTRSLDKRNFKDILPFSSTSKCMVAKINEENDKAFVNRKSITKTTYERRSCDKKAANESENLVEKSQRKTSPLILNHRTRRRLVACKNSVDDFSGEKHLEVAVPETVSECQQNNSVLNLQSKHTNSHDGHFRVQKRVRFSEAEDQFQQKKNLPKMQSLHQNCPTTRASKRRKYSKSFSNSWAHDKKSYVTNFCKVRKRMIFQGIEFLLSGLSSQNEKSIEGLIRNFGGLVLFDIPLPPISRRKRTSRFSCLKLPVLLCSRKLQTTKFLYACAVNALILKADWVKDCITAGSILQPEKYMIQPNQLNMECSRIGRPVHSSNENLIFDRVGVMLHGKLSFCTKFAAIIKHGGGQVFKTLQWLVQGIHKERISVGAIVAENKNRASRHLKYYASESEIPMMPASWIVKSLHSGRLLPFEEANHTHHKENENQELLCPASPITSNPDISIYISEEI</sequence>
<feature type="domain" description="BRCT" evidence="1">
    <location>
        <begin position="940"/>
        <end position="1040"/>
    </location>
</feature>
<feature type="domain" description="BRCT" evidence="1">
    <location>
        <begin position="816"/>
        <end position="920"/>
    </location>
</feature>
<dbReference type="GO" id="GO:0000077">
    <property type="term" value="P:DNA damage checkpoint signaling"/>
    <property type="evidence" value="ECO:0007669"/>
    <property type="project" value="TreeGrafter"/>
</dbReference>
<dbReference type="SUPFAM" id="SSF52113">
    <property type="entry name" value="BRCT domain"/>
    <property type="match status" value="2"/>
</dbReference>
<protein>
    <submittedName>
        <fullName evidence="2">BRCT domain-containing protein</fullName>
    </submittedName>
</protein>
<accession>A0AAD7L0L3</accession>
<comment type="caution">
    <text evidence="2">The sequence shown here is derived from an EMBL/GenBank/DDBJ whole genome shotgun (WGS) entry which is preliminary data.</text>
</comment>
<dbReference type="PANTHER" id="PTHR15321">
    <property type="entry name" value="TUMOR SUPPRESSOR P53-BINDING PROTEIN 1"/>
    <property type="match status" value="1"/>
</dbReference>
<dbReference type="InterPro" id="IPR001357">
    <property type="entry name" value="BRCT_dom"/>
</dbReference>
<dbReference type="Pfam" id="PF18428">
    <property type="entry name" value="BRCT_3"/>
    <property type="match status" value="1"/>
</dbReference>
<proteinExistence type="predicted"/>
<dbReference type="PANTHER" id="PTHR15321:SF3">
    <property type="entry name" value="TP53-BINDING PROTEIN 1"/>
    <property type="match status" value="1"/>
</dbReference>
<dbReference type="GO" id="GO:0005634">
    <property type="term" value="C:nucleus"/>
    <property type="evidence" value="ECO:0007669"/>
    <property type="project" value="TreeGrafter"/>
</dbReference>
<evidence type="ECO:0000313" key="3">
    <source>
        <dbReference type="Proteomes" id="UP001163823"/>
    </source>
</evidence>
<dbReference type="Proteomes" id="UP001163823">
    <property type="component" value="Chromosome 12"/>
</dbReference>
<dbReference type="PROSITE" id="PS50172">
    <property type="entry name" value="BRCT"/>
    <property type="match status" value="2"/>
</dbReference>
<dbReference type="Gene3D" id="3.40.50.10190">
    <property type="entry name" value="BRCT domain"/>
    <property type="match status" value="2"/>
</dbReference>
<evidence type="ECO:0000259" key="1">
    <source>
        <dbReference type="PROSITE" id="PS50172"/>
    </source>
</evidence>
<dbReference type="AlphaFoldDB" id="A0AAD7L0L3"/>
<dbReference type="GO" id="GO:0042393">
    <property type="term" value="F:histone binding"/>
    <property type="evidence" value="ECO:0007669"/>
    <property type="project" value="TreeGrafter"/>
</dbReference>
<dbReference type="InterPro" id="IPR047252">
    <property type="entry name" value="TP53BP1-like"/>
</dbReference>
<dbReference type="GO" id="GO:0045944">
    <property type="term" value="P:positive regulation of transcription by RNA polymerase II"/>
    <property type="evidence" value="ECO:0007669"/>
    <property type="project" value="TreeGrafter"/>
</dbReference>
<reference evidence="2" key="1">
    <citation type="journal article" date="2023" name="Science">
        <title>Elucidation of the pathway for biosynthesis of saponin adjuvants from the soapbark tree.</title>
        <authorList>
            <person name="Reed J."/>
            <person name="Orme A."/>
            <person name="El-Demerdash A."/>
            <person name="Owen C."/>
            <person name="Martin L.B.B."/>
            <person name="Misra R.C."/>
            <person name="Kikuchi S."/>
            <person name="Rejzek M."/>
            <person name="Martin A.C."/>
            <person name="Harkess A."/>
            <person name="Leebens-Mack J."/>
            <person name="Louveau T."/>
            <person name="Stephenson M.J."/>
            <person name="Osbourn A."/>
        </authorList>
    </citation>
    <scope>NUCLEOTIDE SEQUENCE</scope>
    <source>
        <strain evidence="2">S10</strain>
    </source>
</reference>
<evidence type="ECO:0000313" key="2">
    <source>
        <dbReference type="EMBL" id="KAJ7949399.1"/>
    </source>
</evidence>
<organism evidence="2 3">
    <name type="scientific">Quillaja saponaria</name>
    <name type="common">Soap bark tree</name>
    <dbReference type="NCBI Taxonomy" id="32244"/>
    <lineage>
        <taxon>Eukaryota</taxon>
        <taxon>Viridiplantae</taxon>
        <taxon>Streptophyta</taxon>
        <taxon>Embryophyta</taxon>
        <taxon>Tracheophyta</taxon>
        <taxon>Spermatophyta</taxon>
        <taxon>Magnoliopsida</taxon>
        <taxon>eudicotyledons</taxon>
        <taxon>Gunneridae</taxon>
        <taxon>Pentapetalae</taxon>
        <taxon>rosids</taxon>
        <taxon>fabids</taxon>
        <taxon>Fabales</taxon>
        <taxon>Quillajaceae</taxon>
        <taxon>Quillaja</taxon>
    </lineage>
</organism>
<dbReference type="SMART" id="SM00292">
    <property type="entry name" value="BRCT"/>
    <property type="match status" value="1"/>
</dbReference>
<dbReference type="InterPro" id="IPR036420">
    <property type="entry name" value="BRCT_dom_sf"/>
</dbReference>
<name>A0AAD7L0L3_QUISA</name>
<dbReference type="KEGG" id="qsa:O6P43_029736"/>
<gene>
    <name evidence="2" type="ORF">O6P43_029736</name>
</gene>
<dbReference type="EMBL" id="JARAOO010000012">
    <property type="protein sequence ID" value="KAJ7949399.1"/>
    <property type="molecule type" value="Genomic_DNA"/>
</dbReference>